<dbReference type="Pfam" id="PF07228">
    <property type="entry name" value="SpoIIE"/>
    <property type="match status" value="1"/>
</dbReference>
<dbReference type="PATRIC" id="fig|261654.4.peg.1182"/>
<dbReference type="STRING" id="261654.GA0070611_1162"/>
<keyword evidence="4" id="KW-1185">Reference proteome</keyword>
<dbReference type="Gene3D" id="3.30.450.40">
    <property type="match status" value="3"/>
</dbReference>
<name>A0A1A8Z8L7_9ACTN</name>
<evidence type="ECO:0000259" key="2">
    <source>
        <dbReference type="PROSITE" id="PS51746"/>
    </source>
</evidence>
<dbReference type="PROSITE" id="PS51746">
    <property type="entry name" value="PPM_2"/>
    <property type="match status" value="1"/>
</dbReference>
<dbReference type="EMBL" id="LT594323">
    <property type="protein sequence ID" value="SBT40173.1"/>
    <property type="molecule type" value="Genomic_DNA"/>
</dbReference>
<sequence length="1015" mass="105519">MNSASAVPPTRSEWVDGEDVESLRSRIGMIRGACRAALTVDELITIAVAQAKSALQACAGTLLLVDGDDLVVAAVDGYPQQLTESFARTPLSADTPAGRAARSRRAVWLGDPATKVREFPALQPKVTGFAGLAALPLVAEDAVLGVLGISFRQAREFTEVEQLYLLVLADQVAAALRRLTVPPPAGHALIDDDLVADPERRQAVEDLSVALADASAGLDRLTALAARLCGAPSAQVSLIGAEQVVAGSAGAAPSAGTTGRAADSLCTVTMSLRSPLVVADAAADDRVSALPPVRVGGVRAYLGVPLSIEGRPVGALCVYDQRVRDWSPEARGTLEVLADSVSTELRLRSLAARDARLAQASRERTTLVDRLAAAVSLRQVAAVLADAVSALPGVIAAAVVRLDADGGPQTLAARCAVPEGRHAVAALASAAVSPPAAVLELADLAEASTGDTARLARLGIRRAAMVPLTGQTARGTLLVAVGDGFDPAHGDHLAELAPIATAVFDRGAIHEQHRLARARAAFLTTASAQLQSSLDVDDTLQRLARLVVPALADGCLVHLRAHRALRLSAVGHVDGRIERLLRQEASTSGALTEAVQRCLAGGAAEVSVDHPLLTLDRLRILPLRARGRAIGAITLIQPRPGGQPGLADPALLAELATRAAVATDNALLYAKRSADVAALQYRLLPPRLPQLPAFDLAAHYAAGDASLDVGGDFYDVVALAEDHFVLVIGDVCGRGADAASVTGHARSVVRTVLEDGASPAAALTRLNRALLATGQFGEFCTAVVAEVRGAGDACAVRLAVAGHPRPLLRRAGTVTEVGPGGPMLGMVREPVYRQVELALTVDDVLLLFTDGVTEARRGDELFGVDRLADTLASGRGAADVAVEEVRAAVERFRDRGDDDVAMLAVRPRGRPLARVDLPDLADVAARTEASARLDALLPTDPPAARRTLLRRVAASLARSSAGLDGPAQLAVFAVPGGWRAELIRPLPGPRGADRATVVRHGVQTIMWTEIPVRGR</sequence>
<dbReference type="InterPro" id="IPR036457">
    <property type="entry name" value="PPM-type-like_dom_sf"/>
</dbReference>
<dbReference type="AlphaFoldDB" id="A0A1A8Z8L7"/>
<accession>A0A1A8Z8L7</accession>
<evidence type="ECO:0000313" key="4">
    <source>
        <dbReference type="Proteomes" id="UP000199385"/>
    </source>
</evidence>
<keyword evidence="1" id="KW-0378">Hydrolase</keyword>
<reference evidence="4" key="1">
    <citation type="submission" date="2016-06" db="EMBL/GenBank/DDBJ databases">
        <authorList>
            <person name="Varghese N."/>
            <person name="Submissions Spin"/>
        </authorList>
    </citation>
    <scope>NUCLEOTIDE SEQUENCE [LARGE SCALE GENOMIC DNA]</scope>
    <source>
        <strain evidence="4">DSM 44815</strain>
    </source>
</reference>
<dbReference type="SMART" id="SM00331">
    <property type="entry name" value="PP2C_SIG"/>
    <property type="match status" value="1"/>
</dbReference>
<dbReference type="InterPro" id="IPR029016">
    <property type="entry name" value="GAF-like_dom_sf"/>
</dbReference>
<dbReference type="InterPro" id="IPR052016">
    <property type="entry name" value="Bact_Sigma-Reg"/>
</dbReference>
<dbReference type="InterPro" id="IPR003018">
    <property type="entry name" value="GAF"/>
</dbReference>
<feature type="domain" description="PPM-type phosphatase" evidence="2">
    <location>
        <begin position="695"/>
        <end position="907"/>
    </location>
</feature>
<proteinExistence type="predicted"/>
<dbReference type="SUPFAM" id="SSF81606">
    <property type="entry name" value="PP2C-like"/>
    <property type="match status" value="1"/>
</dbReference>
<dbReference type="InterPro" id="IPR001932">
    <property type="entry name" value="PPM-type_phosphatase-like_dom"/>
</dbReference>
<dbReference type="SMART" id="SM00065">
    <property type="entry name" value="GAF"/>
    <property type="match status" value="3"/>
</dbReference>
<evidence type="ECO:0000256" key="1">
    <source>
        <dbReference type="ARBA" id="ARBA00022801"/>
    </source>
</evidence>
<dbReference type="Proteomes" id="UP000199385">
    <property type="component" value="Chromosome I"/>
</dbReference>
<dbReference type="Pfam" id="PF13185">
    <property type="entry name" value="GAF_2"/>
    <property type="match status" value="1"/>
</dbReference>
<evidence type="ECO:0000313" key="3">
    <source>
        <dbReference type="EMBL" id="SBT40173.1"/>
    </source>
</evidence>
<organism evidence="3 4">
    <name type="scientific">Micromonospora auratinigra</name>
    <dbReference type="NCBI Taxonomy" id="261654"/>
    <lineage>
        <taxon>Bacteria</taxon>
        <taxon>Bacillati</taxon>
        <taxon>Actinomycetota</taxon>
        <taxon>Actinomycetes</taxon>
        <taxon>Micromonosporales</taxon>
        <taxon>Micromonosporaceae</taxon>
        <taxon>Micromonospora</taxon>
    </lineage>
</organism>
<protein>
    <submittedName>
        <fullName evidence="3">Serine phosphatase RsbU, regulator of sigma subunit</fullName>
    </submittedName>
</protein>
<dbReference type="SUPFAM" id="SSF55781">
    <property type="entry name" value="GAF domain-like"/>
    <property type="match status" value="3"/>
</dbReference>
<dbReference type="GO" id="GO:0016791">
    <property type="term" value="F:phosphatase activity"/>
    <property type="evidence" value="ECO:0007669"/>
    <property type="project" value="TreeGrafter"/>
</dbReference>
<gene>
    <name evidence="3" type="ORF">GA0070611_1162</name>
</gene>
<dbReference type="PANTHER" id="PTHR43156:SF2">
    <property type="entry name" value="STAGE II SPORULATION PROTEIN E"/>
    <property type="match status" value="1"/>
</dbReference>
<dbReference type="PANTHER" id="PTHR43156">
    <property type="entry name" value="STAGE II SPORULATION PROTEIN E-RELATED"/>
    <property type="match status" value="1"/>
</dbReference>
<dbReference type="Gene3D" id="3.60.40.10">
    <property type="entry name" value="PPM-type phosphatase domain"/>
    <property type="match status" value="1"/>
</dbReference>
<dbReference type="Pfam" id="PF01590">
    <property type="entry name" value="GAF"/>
    <property type="match status" value="1"/>
</dbReference>